<proteinExistence type="predicted"/>
<gene>
    <name evidence="1" type="ORF">CJ218_03390</name>
</gene>
<comment type="caution">
    <text evidence="1">The sequence shown here is derived from an EMBL/GenBank/DDBJ whole genome shotgun (WGS) entry which is preliminary data.</text>
</comment>
<protein>
    <recommendedName>
        <fullName evidence="3">Head-tail adaptor protein</fullName>
    </recommendedName>
</protein>
<dbReference type="Gene3D" id="2.40.10.270">
    <property type="entry name" value="Bacteriophage SPP1 head-tail adaptor protein"/>
    <property type="match status" value="1"/>
</dbReference>
<name>A0A2N6SGF6_9BACL</name>
<dbReference type="STRING" id="84135.GCA_001052115_00765"/>
<accession>A0A2N6SGF6</accession>
<sequence length="110" mass="13094">MDIVELDTRIIFQKVVLEFDELHQQLETWSDFFTCWSNLKLVTSSEVERHGVNLSSEVISFVVRKMPELKELNTLEYRIKYNNKFFDILEVDVFSKDKKFLRVKGVNSND</sequence>
<dbReference type="RefSeq" id="WP_102189626.1">
    <property type="nucleotide sequence ID" value="NZ_PNGT01000002.1"/>
</dbReference>
<dbReference type="InterPro" id="IPR038666">
    <property type="entry name" value="SSP1_head-tail_sf"/>
</dbReference>
<dbReference type="InterPro" id="IPR008767">
    <property type="entry name" value="Phage_SPP1_head-tail_adaptor"/>
</dbReference>
<reference evidence="1 2" key="1">
    <citation type="submission" date="2017-09" db="EMBL/GenBank/DDBJ databases">
        <title>Bacterial strain isolated from the female urinary microbiota.</title>
        <authorList>
            <person name="Thomas-White K."/>
            <person name="Kumar N."/>
            <person name="Forster S."/>
            <person name="Putonti C."/>
            <person name="Lawley T."/>
            <person name="Wolfe A.J."/>
        </authorList>
    </citation>
    <scope>NUCLEOTIDE SEQUENCE [LARGE SCALE GENOMIC DNA]</scope>
    <source>
        <strain evidence="1 2">UMB0186</strain>
    </source>
</reference>
<dbReference type="Pfam" id="PF05521">
    <property type="entry name" value="Phage_HCP"/>
    <property type="match status" value="1"/>
</dbReference>
<evidence type="ECO:0000313" key="1">
    <source>
        <dbReference type="EMBL" id="PMC52949.1"/>
    </source>
</evidence>
<dbReference type="OrthoDB" id="9808209at2"/>
<organism evidence="1 2">
    <name type="scientific">Gemella sanguinis</name>
    <dbReference type="NCBI Taxonomy" id="84135"/>
    <lineage>
        <taxon>Bacteria</taxon>
        <taxon>Bacillati</taxon>
        <taxon>Bacillota</taxon>
        <taxon>Bacilli</taxon>
        <taxon>Bacillales</taxon>
        <taxon>Gemellaceae</taxon>
        <taxon>Gemella</taxon>
    </lineage>
</organism>
<dbReference type="EMBL" id="PNGT01000002">
    <property type="protein sequence ID" value="PMC52949.1"/>
    <property type="molecule type" value="Genomic_DNA"/>
</dbReference>
<dbReference type="Proteomes" id="UP000235670">
    <property type="component" value="Unassembled WGS sequence"/>
</dbReference>
<evidence type="ECO:0008006" key="3">
    <source>
        <dbReference type="Google" id="ProtNLM"/>
    </source>
</evidence>
<dbReference type="AlphaFoldDB" id="A0A2N6SGF6"/>
<evidence type="ECO:0000313" key="2">
    <source>
        <dbReference type="Proteomes" id="UP000235670"/>
    </source>
</evidence>